<accession>A0ABN8YYM7</accession>
<dbReference type="Proteomes" id="UP001176941">
    <property type="component" value="Chromosome 26"/>
</dbReference>
<feature type="compositionally biased region" description="Gly residues" evidence="1">
    <location>
        <begin position="36"/>
        <end position="49"/>
    </location>
</feature>
<evidence type="ECO:0000313" key="2">
    <source>
        <dbReference type="EMBL" id="CAI9166624.1"/>
    </source>
</evidence>
<keyword evidence="3" id="KW-1185">Reference proteome</keyword>
<dbReference type="EMBL" id="OX459962">
    <property type="protein sequence ID" value="CAI9166624.1"/>
    <property type="molecule type" value="Genomic_DNA"/>
</dbReference>
<organism evidence="2 3">
    <name type="scientific">Rangifer tarandus platyrhynchus</name>
    <name type="common">Svalbard reindeer</name>
    <dbReference type="NCBI Taxonomy" id="3082113"/>
    <lineage>
        <taxon>Eukaryota</taxon>
        <taxon>Metazoa</taxon>
        <taxon>Chordata</taxon>
        <taxon>Craniata</taxon>
        <taxon>Vertebrata</taxon>
        <taxon>Euteleostomi</taxon>
        <taxon>Mammalia</taxon>
        <taxon>Eutheria</taxon>
        <taxon>Laurasiatheria</taxon>
        <taxon>Artiodactyla</taxon>
        <taxon>Ruminantia</taxon>
        <taxon>Pecora</taxon>
        <taxon>Cervidae</taxon>
        <taxon>Odocoileinae</taxon>
        <taxon>Rangifer</taxon>
    </lineage>
</organism>
<proteinExistence type="predicted"/>
<feature type="region of interest" description="Disordered" evidence="1">
    <location>
        <begin position="114"/>
        <end position="133"/>
    </location>
</feature>
<feature type="compositionally biased region" description="Gly residues" evidence="1">
    <location>
        <begin position="114"/>
        <end position="125"/>
    </location>
</feature>
<evidence type="ECO:0000256" key="1">
    <source>
        <dbReference type="SAM" id="MobiDB-lite"/>
    </source>
</evidence>
<reference evidence="2" key="1">
    <citation type="submission" date="2023-04" db="EMBL/GenBank/DDBJ databases">
        <authorList>
            <consortium name="ELIXIR-Norway"/>
        </authorList>
    </citation>
    <scope>NUCLEOTIDE SEQUENCE [LARGE SCALE GENOMIC DNA]</scope>
</reference>
<feature type="region of interest" description="Disordered" evidence="1">
    <location>
        <begin position="36"/>
        <end position="69"/>
    </location>
</feature>
<name>A0ABN8YYM7_RANTA</name>
<sequence length="210" mass="22546">MRSTRFCCRHLRNGHWRPPRNTAQKGLLEVRQEGGALRGGGARAAGGPRGLCRSRSAKLRGPSHGSSGDSALSLVSLIAWAGRQSPPAKSPARIPFSLRNLDFCLWRICYSSTGDGGSEAATGGGKAERLRPLGLPPVARPPRYFRCSLPASRWERCHLAGGRERQRAVLSVRQLRSVPRGVHHCAQPPPAADSTSRILASTAQAACSQD</sequence>
<gene>
    <name evidence="2" type="ORF">MRATA1EN1_LOCUS15586</name>
</gene>
<protein>
    <submittedName>
        <fullName evidence="2">Uncharacterized protein</fullName>
    </submittedName>
</protein>
<evidence type="ECO:0000313" key="3">
    <source>
        <dbReference type="Proteomes" id="UP001176941"/>
    </source>
</evidence>